<reference evidence="2 3" key="1">
    <citation type="submission" date="2020-02" db="EMBL/GenBank/DDBJ databases">
        <authorList>
            <person name="Ma Q."/>
            <person name="Huang Y."/>
            <person name="Song X."/>
            <person name="Pei D."/>
        </authorList>
    </citation>
    <scope>NUCLEOTIDE SEQUENCE [LARGE SCALE GENOMIC DNA]</scope>
    <source>
        <strain evidence="2">Sxm20200214</strain>
        <tissue evidence="2">Leaf</tissue>
    </source>
</reference>
<dbReference type="AlphaFoldDB" id="A0A8X7QEQ3"/>
<organism evidence="2 3">
    <name type="scientific">Brassica carinata</name>
    <name type="common">Ethiopian mustard</name>
    <name type="synonym">Abyssinian cabbage</name>
    <dbReference type="NCBI Taxonomy" id="52824"/>
    <lineage>
        <taxon>Eukaryota</taxon>
        <taxon>Viridiplantae</taxon>
        <taxon>Streptophyta</taxon>
        <taxon>Embryophyta</taxon>
        <taxon>Tracheophyta</taxon>
        <taxon>Spermatophyta</taxon>
        <taxon>Magnoliopsida</taxon>
        <taxon>eudicotyledons</taxon>
        <taxon>Gunneridae</taxon>
        <taxon>Pentapetalae</taxon>
        <taxon>rosids</taxon>
        <taxon>malvids</taxon>
        <taxon>Brassicales</taxon>
        <taxon>Brassicaceae</taxon>
        <taxon>Brassiceae</taxon>
        <taxon>Brassica</taxon>
    </lineage>
</organism>
<evidence type="ECO:0000313" key="2">
    <source>
        <dbReference type="EMBL" id="KAG2269081.1"/>
    </source>
</evidence>
<dbReference type="Proteomes" id="UP000886595">
    <property type="component" value="Unassembled WGS sequence"/>
</dbReference>
<evidence type="ECO:0000313" key="3">
    <source>
        <dbReference type="Proteomes" id="UP000886595"/>
    </source>
</evidence>
<feature type="region of interest" description="Disordered" evidence="1">
    <location>
        <begin position="32"/>
        <end position="60"/>
    </location>
</feature>
<accession>A0A8X7QEQ3</accession>
<gene>
    <name evidence="2" type="ORF">Bca52824_063636</name>
</gene>
<keyword evidence="3" id="KW-1185">Reference proteome</keyword>
<proteinExistence type="predicted"/>
<feature type="region of interest" description="Disordered" evidence="1">
    <location>
        <begin position="86"/>
        <end position="116"/>
    </location>
</feature>
<protein>
    <submittedName>
        <fullName evidence="2">Uncharacterized protein</fullName>
    </submittedName>
</protein>
<evidence type="ECO:0000256" key="1">
    <source>
        <dbReference type="SAM" id="MobiDB-lite"/>
    </source>
</evidence>
<feature type="compositionally biased region" description="Basic and acidic residues" evidence="1">
    <location>
        <begin position="32"/>
        <end position="54"/>
    </location>
</feature>
<name>A0A8X7QEQ3_BRACI</name>
<dbReference type="EMBL" id="JAAMPC010000013">
    <property type="protein sequence ID" value="KAG2269081.1"/>
    <property type="molecule type" value="Genomic_DNA"/>
</dbReference>
<comment type="caution">
    <text evidence="2">The sequence shown here is derived from an EMBL/GenBank/DDBJ whole genome shotgun (WGS) entry which is preliminary data.</text>
</comment>
<sequence>MKHVRLQEAKEEIIWAMAMRMVRQWLRRMVRNRSEGGETEADKEAETEEGKTDVEDSPSTLQVMAEAGETSRKRLMIRLLQKAGDELAAAEKAASDKEKVGDEEETRPKRTHKSSR</sequence>